<evidence type="ECO:0000313" key="3">
    <source>
        <dbReference type="Proteomes" id="UP001165060"/>
    </source>
</evidence>
<comment type="caution">
    <text evidence="2">The sequence shown here is derived from an EMBL/GenBank/DDBJ whole genome shotgun (WGS) entry which is preliminary data.</text>
</comment>
<evidence type="ECO:0000313" key="2">
    <source>
        <dbReference type="EMBL" id="GMI28210.1"/>
    </source>
</evidence>
<dbReference type="Proteomes" id="UP001165060">
    <property type="component" value="Unassembled WGS sequence"/>
</dbReference>
<gene>
    <name evidence="2" type="ORF">TeGR_g2664</name>
</gene>
<name>A0ABQ6MLX1_9STRA</name>
<keyword evidence="3" id="KW-1185">Reference proteome</keyword>
<dbReference type="EMBL" id="BRYB01000346">
    <property type="protein sequence ID" value="GMI28210.1"/>
    <property type="molecule type" value="Genomic_DNA"/>
</dbReference>
<keyword evidence="1" id="KW-0472">Membrane</keyword>
<reference evidence="2 3" key="1">
    <citation type="journal article" date="2023" name="Commun. Biol.">
        <title>Genome analysis of Parmales, the sister group of diatoms, reveals the evolutionary specialization of diatoms from phago-mixotrophs to photoautotrophs.</title>
        <authorList>
            <person name="Ban H."/>
            <person name="Sato S."/>
            <person name="Yoshikawa S."/>
            <person name="Yamada K."/>
            <person name="Nakamura Y."/>
            <person name="Ichinomiya M."/>
            <person name="Sato N."/>
            <person name="Blanc-Mathieu R."/>
            <person name="Endo H."/>
            <person name="Kuwata A."/>
            <person name="Ogata H."/>
        </authorList>
    </citation>
    <scope>NUCLEOTIDE SEQUENCE [LARGE SCALE GENOMIC DNA]</scope>
</reference>
<feature type="transmembrane region" description="Helical" evidence="1">
    <location>
        <begin position="12"/>
        <end position="29"/>
    </location>
</feature>
<keyword evidence="1" id="KW-1133">Transmembrane helix</keyword>
<proteinExistence type="predicted"/>
<organism evidence="2 3">
    <name type="scientific">Tetraparma gracilis</name>
    <dbReference type="NCBI Taxonomy" id="2962635"/>
    <lineage>
        <taxon>Eukaryota</taxon>
        <taxon>Sar</taxon>
        <taxon>Stramenopiles</taxon>
        <taxon>Ochrophyta</taxon>
        <taxon>Bolidophyceae</taxon>
        <taxon>Parmales</taxon>
        <taxon>Triparmaceae</taxon>
        <taxon>Tetraparma</taxon>
    </lineage>
</organism>
<accession>A0ABQ6MLX1</accession>
<keyword evidence="1" id="KW-0812">Transmembrane</keyword>
<feature type="transmembrane region" description="Helical" evidence="1">
    <location>
        <begin position="41"/>
        <end position="59"/>
    </location>
</feature>
<evidence type="ECO:0000256" key="1">
    <source>
        <dbReference type="SAM" id="Phobius"/>
    </source>
</evidence>
<protein>
    <submittedName>
        <fullName evidence="2">Uncharacterized protein</fullName>
    </submittedName>
</protein>
<sequence>MESQQHTVDDFLFYFLPFGYVVLQYLLALRCSSASSNIPGICKIAVFAVGFWVLFHLIVEPEWGNVLLFRIIEVPDWVKCPFGWSHAECGRGDIDGWSLYHLLDHFVMGLLFPHKTWEIWFVAVQSLVCETGELLAGERARFIVDPGVNVLGYLLGCAATSPPSSSLPASRS</sequence>